<dbReference type="Gene3D" id="3.40.50.150">
    <property type="entry name" value="Vaccinia Virus protein VP39"/>
    <property type="match status" value="1"/>
</dbReference>
<dbReference type="EMBL" id="CP000155">
    <property type="protein sequence ID" value="ABC29400.1"/>
    <property type="molecule type" value="Genomic_DNA"/>
</dbReference>
<dbReference type="OrthoDB" id="9784736at2"/>
<dbReference type="STRING" id="349521.HCH_02608"/>
<accession>Q2SIX4</accession>
<dbReference type="KEGG" id="hch:HCH_02608"/>
<dbReference type="InterPro" id="IPR036986">
    <property type="entry name" value="S4_RNA-bd_sf"/>
</dbReference>
<evidence type="ECO:0000256" key="3">
    <source>
        <dbReference type="PROSITE-ProRule" id="PRU00182"/>
    </source>
</evidence>
<dbReference type="InterPro" id="IPR002942">
    <property type="entry name" value="S4_RNA-bd"/>
</dbReference>
<dbReference type="AlphaFoldDB" id="Q2SIX4"/>
<dbReference type="GO" id="GO:0008168">
    <property type="term" value="F:methyltransferase activity"/>
    <property type="evidence" value="ECO:0007669"/>
    <property type="project" value="UniProtKB-KW"/>
</dbReference>
<organism evidence="5 6">
    <name type="scientific">Hahella chejuensis (strain KCTC 2396)</name>
    <dbReference type="NCBI Taxonomy" id="349521"/>
    <lineage>
        <taxon>Bacteria</taxon>
        <taxon>Pseudomonadati</taxon>
        <taxon>Pseudomonadota</taxon>
        <taxon>Gammaproteobacteria</taxon>
        <taxon>Oceanospirillales</taxon>
        <taxon>Hahellaceae</taxon>
        <taxon>Hahella</taxon>
    </lineage>
</organism>
<protein>
    <submittedName>
        <fullName evidence="5">Predicted rRNA methylase</fullName>
    </submittedName>
</protein>
<name>Q2SIX4_HAHCH</name>
<dbReference type="CDD" id="cd00165">
    <property type="entry name" value="S4"/>
    <property type="match status" value="1"/>
</dbReference>
<dbReference type="SUPFAM" id="SSF55174">
    <property type="entry name" value="Alpha-L RNA-binding motif"/>
    <property type="match status" value="1"/>
</dbReference>
<dbReference type="RefSeq" id="WP_011396469.1">
    <property type="nucleotide sequence ID" value="NC_007645.1"/>
</dbReference>
<feature type="domain" description="RNA-binding S4" evidence="4">
    <location>
        <begin position="16"/>
        <end position="86"/>
    </location>
</feature>
<dbReference type="PIRSF" id="PIRSF005578">
    <property type="entry name" value="TlyA"/>
    <property type="match status" value="1"/>
</dbReference>
<keyword evidence="6" id="KW-1185">Reference proteome</keyword>
<dbReference type="GO" id="GO:0032259">
    <property type="term" value="P:methylation"/>
    <property type="evidence" value="ECO:0007669"/>
    <property type="project" value="UniProtKB-KW"/>
</dbReference>
<proteinExistence type="inferred from homology"/>
<dbReference type="Pfam" id="PF01479">
    <property type="entry name" value="S4"/>
    <property type="match status" value="1"/>
</dbReference>
<dbReference type="PANTHER" id="PTHR32319:SF0">
    <property type="entry name" value="BACTERIAL HEMOLYSIN-LIKE PROTEIN"/>
    <property type="match status" value="1"/>
</dbReference>
<dbReference type="GO" id="GO:0003723">
    <property type="term" value="F:RNA binding"/>
    <property type="evidence" value="ECO:0007669"/>
    <property type="project" value="UniProtKB-KW"/>
</dbReference>
<dbReference type="CDD" id="cd02440">
    <property type="entry name" value="AdoMet_MTases"/>
    <property type="match status" value="1"/>
</dbReference>
<reference evidence="5 6" key="1">
    <citation type="journal article" date="2005" name="Nucleic Acids Res.">
        <title>Genomic blueprint of Hahella chejuensis, a marine microbe producing an algicidal agent.</title>
        <authorList>
            <person name="Jeong H."/>
            <person name="Yim J.H."/>
            <person name="Lee C."/>
            <person name="Choi S.-H."/>
            <person name="Park Y.K."/>
            <person name="Yoon S.H."/>
            <person name="Hur C.-G."/>
            <person name="Kang H.-Y."/>
            <person name="Kim D."/>
            <person name="Lee H.H."/>
            <person name="Park K.H."/>
            <person name="Park S.-H."/>
            <person name="Park H.-S."/>
            <person name="Lee H.K."/>
            <person name="Oh T.K."/>
            <person name="Kim J.F."/>
        </authorList>
    </citation>
    <scope>NUCLEOTIDE SEQUENCE [LARGE SCALE GENOMIC DNA]</scope>
    <source>
        <strain evidence="5 6">KCTC 2396</strain>
    </source>
</reference>
<dbReference type="PANTHER" id="PTHR32319">
    <property type="entry name" value="BACTERIAL HEMOLYSIN-LIKE PROTEIN"/>
    <property type="match status" value="1"/>
</dbReference>
<dbReference type="Gene3D" id="3.10.290.10">
    <property type="entry name" value="RNA-binding S4 domain"/>
    <property type="match status" value="1"/>
</dbReference>
<evidence type="ECO:0000256" key="2">
    <source>
        <dbReference type="ARBA" id="ARBA00029460"/>
    </source>
</evidence>
<dbReference type="SUPFAM" id="SSF53335">
    <property type="entry name" value="S-adenosyl-L-methionine-dependent methyltransferases"/>
    <property type="match status" value="1"/>
</dbReference>
<dbReference type="eggNOG" id="COG1189">
    <property type="taxonomic scope" value="Bacteria"/>
</dbReference>
<evidence type="ECO:0000256" key="1">
    <source>
        <dbReference type="ARBA" id="ARBA00022884"/>
    </source>
</evidence>
<evidence type="ECO:0000313" key="5">
    <source>
        <dbReference type="EMBL" id="ABC29400.1"/>
    </source>
</evidence>
<dbReference type="InterPro" id="IPR004538">
    <property type="entry name" value="Hemolysin_A/TlyA"/>
</dbReference>
<comment type="similarity">
    <text evidence="2">Belongs to the TlyA family.</text>
</comment>
<keyword evidence="5" id="KW-0489">Methyltransferase</keyword>
<sequence>MPDISERFPTSTVQASRIDKLLVDQGYCRSRNQARELISLGKIMLQVGAGWEAVTKPSQTVLSDVKIKILDNELQEYVSRGGLKLAGAIAQVGAEFKGKTVLDVGQSTGGFTDCALKQGAALVVGVEVGHGQLTQSLRDHPQVRVFEGINAKEIPLSLLELTDDGAGYDFAVMDLSFISQTLVLKSVAALLANDGALISLVKPQFEVGPAGLGKGGIVKDASLYTEVEEKIKMACADAGLRVMDYFPSSITGGDGNREFFVFARKAANS</sequence>
<dbReference type="SMART" id="SM00363">
    <property type="entry name" value="S4"/>
    <property type="match status" value="1"/>
</dbReference>
<keyword evidence="1 3" id="KW-0694">RNA-binding</keyword>
<evidence type="ECO:0000259" key="4">
    <source>
        <dbReference type="SMART" id="SM00363"/>
    </source>
</evidence>
<dbReference type="PROSITE" id="PS50889">
    <property type="entry name" value="S4"/>
    <property type="match status" value="1"/>
</dbReference>
<dbReference type="InterPro" id="IPR002877">
    <property type="entry name" value="RNA_MeTrfase_FtsJ_dom"/>
</dbReference>
<dbReference type="Proteomes" id="UP000000238">
    <property type="component" value="Chromosome"/>
</dbReference>
<dbReference type="Pfam" id="PF01728">
    <property type="entry name" value="FtsJ"/>
    <property type="match status" value="1"/>
</dbReference>
<dbReference type="InterPro" id="IPR029063">
    <property type="entry name" value="SAM-dependent_MTases_sf"/>
</dbReference>
<dbReference type="HOGENOM" id="CLU_058015_1_0_6"/>
<dbReference type="InterPro" id="IPR047048">
    <property type="entry name" value="TlyA"/>
</dbReference>
<evidence type="ECO:0000313" key="6">
    <source>
        <dbReference type="Proteomes" id="UP000000238"/>
    </source>
</evidence>
<gene>
    <name evidence="5" type="ordered locus">HCH_02608</name>
</gene>
<keyword evidence="5" id="KW-0808">Transferase</keyword>